<keyword evidence="3" id="KW-0472">Membrane</keyword>
<dbReference type="Gene3D" id="1.20.120.1850">
    <property type="entry name" value="Ebh helix bundles repeating unit (S and A modules)"/>
    <property type="match status" value="7"/>
</dbReference>
<feature type="coiled-coil region" evidence="1">
    <location>
        <begin position="2631"/>
        <end position="2658"/>
    </location>
</feature>
<dbReference type="InterPro" id="IPR020840">
    <property type="entry name" value="Extracell_matrix-bd_GA"/>
</dbReference>
<feature type="region of interest" description="Disordered" evidence="2">
    <location>
        <begin position="2349"/>
        <end position="2381"/>
    </location>
</feature>
<dbReference type="Proteomes" id="UP000503310">
    <property type="component" value="Chromosome"/>
</dbReference>
<gene>
    <name evidence="5" type="ORF">GOQ20_02765</name>
</gene>
<feature type="region of interest" description="Disordered" evidence="2">
    <location>
        <begin position="2004"/>
        <end position="2047"/>
    </location>
</feature>
<feature type="domain" description="Extracellular matrix-binding protein ebh GA module" evidence="4">
    <location>
        <begin position="1928"/>
        <end position="1984"/>
    </location>
</feature>
<keyword evidence="3" id="KW-0812">Transmembrane</keyword>
<name>A0A6H0V2B0_9BACT</name>
<feature type="domain" description="Extracellular matrix-binding protein ebh GA module" evidence="4">
    <location>
        <begin position="2276"/>
        <end position="2332"/>
    </location>
</feature>
<dbReference type="EMBL" id="CP047225">
    <property type="protein sequence ID" value="QIW62332.1"/>
    <property type="molecule type" value="Genomic_DNA"/>
</dbReference>
<proteinExistence type="predicted"/>
<sequence>MKKRINKRLLLTLPMVGVAFLPLSFINIQTSKTYRKDDGQQITFDQFNNFISDNKWTEPNFSRYAKEWNNSNSNSWSVADATNGAETIEPIPYFYKKNVFIGNFIKDGTGYRPWDSYRNEPGGWFIGGRGFSKADGTKTFKIAFHRSTMRLDERRWVGGFYISNDLVLTGNIIVSLFSLDRNNNVTNRRENTDTINWRFIGINENDDYNTLKQINPFKDNSALDLKDGNDVKLSVRSIDGSKTIPFSWARYYSAYEGQEKRNQVNDIIMNRNVDFNDGSGTGTFLQGLKLLPRDAFTDTPYNSMSRNLGAYFEFYVLTESNVESNNGVIIEFTVKPNDREAEPGQSPMEYVGESFVGAGISIPHKYIGQYWFGSLGFHAQAKRNQTWIKRFITKEKVKSYENVADQINYTEDEELPQTTLEIYEPKNGARTKLYDVNKDRFDDVKFQKSLKGEKNKSYFTKNIFNDESRITSYDQMTIKVAFKNEQDKKKWKIKDEYRILTGMSTDLRNYWSFEDIEYDLTDRYKLIKLIDKSEYLTKAQKDYLKNDYLNQLFGSTDVNDFPADDTRSFQSAVTEIKRWDLAQKSLELAYQELKSYTTSDNKTLKNGQQSEYTNREDYIFSDKTIRDEIETALENAKPFADLQTTSNPSGKDRNSADIPLMKLSEPTNNNLKTSLLALKSKLSKMNGRTYLDAEKQKLDNNNLSILQANSANITKAKELFNSYSNQIANGYDQAASKAWINNDLTNNPQGTLEREKLNNYVQKVTELSNEYDKLKELHQITSTLNQDSPVVKYSEDSIKNSFNQDNTSVNNLVNGIQNGTTDLFSNTQRFEEATNNSNQNSVKNTRERLETTLKQLDGNKREAIKELDGFKNLTSPNPQGQNVDSKAKVNALPSNFVDNGTSITNNLVNNNVELGKIMNEAWETAKTNFKEKINALSNLTDTQKEHFKNQVTDDKKYSTGLLYFDDRNLDFTNPTFSNLTPLNTNMGDLKSYYDSLESSMKDGTDERYLFADLNYKNEYEKQLLRTKQFLGIPLTEAERNSSNYVEVPASELVDPTKVQEAKNQLEAAKNNLNGIPFSPEIEKLAYLSDTLKSQIKKEKETLNNQAPAIINLREKAIELNNKAKELIDLMKDVVQNKQNENYADYANASDETKNPFDEEINLIKDLFEGDFATNGYVKLKGADPEPSSWTDFTNSKITQVQERINQLKAKLNALDGEEIKAEQERINNLAITYDYPNDLKRNILPSEVAASEHWSEFTHTVQPENAQDFEVRIVDVTPQADDFEPGTVNVTYEVVSTKFPSISKRIVSTKNQDITGFLTAREKEFRLKKAEIIEKINNLANQGKLTPEQKAQLLNEVNALSYENGNTPDDLNLINNKIDALVDANKVIDDLPNLTDDQKAQLKSRYLTDNSPENINKIQREAQNLDDLIGKLKEKIQAAENTKNEPIYTKDQQDRKDAFDQALEEAKNKLNEILAKDLTNEDLPTLAKEIDNPDQTQPGVIQKLDKASDDLDGNRHDLLSKVRNFAHLEADDLTWLDDEINRLPKRPTEQQQKAILNKALERCKLNAKKKIKALKLLTDAEKQAYEQEIDQITLHTASNGIDPEVDSNNQQIKYNVDIDSILERANQDELTKRKAIGKLYGDNELSILPAYEHLNDNQKAYLKNLIINNPTSETTRILQEAQDTNDAMKMYKDLFVSSDNQEPNNVKPSDKTDYLDASENVKNLFDLGLENRDSIVASNGELKTLDELISYKKDSNNNFILDENGNKVIDLENGLIGNLIKARNDLDGDERLAKRKEELAKRLDKDNSQPPVLLEFLIDNQLEKAKEKLADSSIDRISKVDDLEDNLVHLNDEMQKMLMYIESKNGNPDKGMTPFTQTLMYTGSFDDKRKAYDDALKEAEEYLATLKASNNPDEILNSTKLEEINKKIAKAIENLDGEKNMDKLQNEALEKINSYQNLNDAQKEMLKMEVLNARTPEDLLGNANKQGLNDKAKELNDQMGILNELTKNEKGENPDTTNTKTTTGYIDSDNEPYEVTNPDGTKSESTLGKKDAYDKYIHDADNLYQPNDVANSDGSGGSTRVDTSNKNAQTDPNVVKELIVKLKEAKEALNGDDKFGAEKERLLKSIHNQDNELNIKYPNLNPSQIEYFEQEIAKTKSIKELQKLELTISKLNSAMGHLLEQIDLADNDHEVTITNEDGTTSTQTEKAFEKMPKYTEASQKTKDPYDQVKEIMKKLVDKNKDVETKNDEQGNPVQVDTDLIIEPSKIDQILNDYLVAKENLDGDNTFNLEKEATINEIKNNSYLNLAQKKDLIDKVQASKTKDELNAVKEQIEPLTDAMKKLRDIQNEALETLEQPRYKNSSKDRQDALNNEDPANLGVIQNNKPSVDDVLKHFIPEEDAKNTSQNLTIDQINDLVSKTRAALDNLNGDEELEKAKQKAIELIKGDNLFNDGDQSYNKLNRAQKQYLIDKIQKAILINDDNNSSVNEILEEAKQLNEQMNELDKYIKNTVQEGQNIDPKSRNNYKDASDNLKMNFDNSYNDSLNNLNYDNGRNLSKEQVQELLNKVEKDYNSLDGDSKRDAALDELAKLIQKDPAFKQTDLYLSSEEDKKAFYDKAISGGKNILADKDNVPLSQIKNQIQKIKDAIKKLEDNKELFKKRIDALPNLSDEEKARYKQEIEDSQSFEDRTNIYQKAVANNDGKQKVIDYINSLPNLSPRDKKELIQKVINANGENQAELDKIQDDAKTADALIAKLLNDAKGDHTLSLQEINDITNKLKEIGITNPEYFNLADEMLQFKDLKDTLEKYRSEDISSPTFKETSNKLDKLIESIHSSIYAQPNIRDAWNKLSQDTLKLKDQALSEMRLVESLSNLRFDDFTTEINSDKVVESNKYQEFYKELKDKNFFNLILKDKGTLTKQELATLKGIEKKDASDVLYSVIQKLIHEKEIKEKLSFWWYVALSLTSLGIFNLLYLLYRQKEDKEE</sequence>
<protein>
    <recommendedName>
        <fullName evidence="4">Extracellular matrix-binding protein ebh GA module domain-containing protein</fullName>
    </recommendedName>
</protein>
<organism evidence="5 6">
    <name type="scientific">Mycoplasmopsis gallinacea</name>
    <dbReference type="NCBI Taxonomy" id="29556"/>
    <lineage>
        <taxon>Bacteria</taxon>
        <taxon>Bacillati</taxon>
        <taxon>Mycoplasmatota</taxon>
        <taxon>Mycoplasmoidales</taxon>
        <taxon>Metamycoplasmataceae</taxon>
        <taxon>Mycoplasmopsis</taxon>
    </lineage>
</organism>
<feature type="coiled-coil region" evidence="1">
    <location>
        <begin position="2477"/>
        <end position="2511"/>
    </location>
</feature>
<evidence type="ECO:0000313" key="5">
    <source>
        <dbReference type="EMBL" id="QIW62332.1"/>
    </source>
</evidence>
<dbReference type="Gene3D" id="1.20.5.420">
    <property type="entry name" value="Immunoglobulin FC, subunit C"/>
    <property type="match status" value="2"/>
</dbReference>
<evidence type="ECO:0000256" key="3">
    <source>
        <dbReference type="SAM" id="Phobius"/>
    </source>
</evidence>
<feature type="coiled-coil region" evidence="1">
    <location>
        <begin position="1109"/>
        <end position="1140"/>
    </location>
</feature>
<dbReference type="SMART" id="SM00844">
    <property type="entry name" value="GA"/>
    <property type="match status" value="4"/>
</dbReference>
<feature type="domain" description="Extracellular matrix-binding protein ebh GA module" evidence="4">
    <location>
        <begin position="2418"/>
        <end position="2492"/>
    </location>
</feature>
<feature type="compositionally biased region" description="Basic and acidic residues" evidence="2">
    <location>
        <begin position="2353"/>
        <end position="2366"/>
    </location>
</feature>
<keyword evidence="3" id="KW-1133">Transmembrane helix</keyword>
<feature type="region of interest" description="Disordered" evidence="2">
    <location>
        <begin position="2064"/>
        <end position="2088"/>
    </location>
</feature>
<keyword evidence="1" id="KW-0175">Coiled coil</keyword>
<feature type="coiled-coil region" evidence="1">
    <location>
        <begin position="839"/>
        <end position="873"/>
    </location>
</feature>
<evidence type="ECO:0000313" key="6">
    <source>
        <dbReference type="Proteomes" id="UP000503310"/>
    </source>
</evidence>
<dbReference type="RefSeq" id="WP_167845300.1">
    <property type="nucleotide sequence ID" value="NZ_CP047225.1"/>
</dbReference>
<dbReference type="InterPro" id="IPR002988">
    <property type="entry name" value="GA_module"/>
</dbReference>
<feature type="coiled-coil region" evidence="1">
    <location>
        <begin position="1415"/>
        <end position="1476"/>
    </location>
</feature>
<accession>A0A6H0V2B0</accession>
<dbReference type="Pfam" id="PF01468">
    <property type="entry name" value="GA"/>
    <property type="match status" value="7"/>
</dbReference>
<evidence type="ECO:0000256" key="2">
    <source>
        <dbReference type="SAM" id="MobiDB-lite"/>
    </source>
</evidence>
<dbReference type="SUPFAM" id="SSF46997">
    <property type="entry name" value="Bacterial immunoglobulin/albumin-binding domains"/>
    <property type="match status" value="2"/>
</dbReference>
<feature type="domain" description="Extracellular matrix-binding protein ebh GA module" evidence="4">
    <location>
        <begin position="2102"/>
        <end position="2169"/>
    </location>
</feature>
<reference evidence="5 6" key="1">
    <citation type="submission" date="2019-12" db="EMBL/GenBank/DDBJ databases">
        <title>Sequencing and analysis of the whole genome of Mycoplasma gallinaceum strain Peacock20181011.</title>
        <authorList>
            <person name="Liu X."/>
            <person name="Qin Z."/>
            <person name="Xu H."/>
        </authorList>
    </citation>
    <scope>NUCLEOTIDE SEQUENCE [LARGE SCALE GENOMIC DNA]</scope>
    <source>
        <strain evidence="5 6">Peacock20181011</strain>
    </source>
</reference>
<evidence type="ECO:0000256" key="1">
    <source>
        <dbReference type="SAM" id="Coils"/>
    </source>
</evidence>
<feature type="coiled-coil region" evidence="1">
    <location>
        <begin position="1921"/>
        <end position="1961"/>
    </location>
</feature>
<evidence type="ECO:0000259" key="4">
    <source>
        <dbReference type="SMART" id="SM00844"/>
    </source>
</evidence>
<feature type="coiled-coil region" evidence="1">
    <location>
        <begin position="1197"/>
        <end position="1224"/>
    </location>
</feature>
<dbReference type="InterPro" id="IPR009063">
    <property type="entry name" value="Ig/albumin-bd_sf"/>
</dbReference>
<feature type="transmembrane region" description="Helical" evidence="3">
    <location>
        <begin position="2952"/>
        <end position="2973"/>
    </location>
</feature>